<evidence type="ECO:0000313" key="12">
    <source>
        <dbReference type="Proteomes" id="UP000824469"/>
    </source>
</evidence>
<protein>
    <recommendedName>
        <fullName evidence="10">AP2/ERF domain-containing protein</fullName>
    </recommendedName>
</protein>
<keyword evidence="2" id="KW-0936">Ethylene signaling pathway</keyword>
<evidence type="ECO:0000256" key="7">
    <source>
        <dbReference type="ARBA" id="ARBA00024343"/>
    </source>
</evidence>
<feature type="compositionally biased region" description="Basic and acidic residues" evidence="9">
    <location>
        <begin position="132"/>
        <end position="142"/>
    </location>
</feature>
<comment type="caution">
    <text evidence="11">The sequence shown here is derived from an EMBL/GenBank/DDBJ whole genome shotgun (WGS) entry which is preliminary data.</text>
</comment>
<evidence type="ECO:0000259" key="10">
    <source>
        <dbReference type="PROSITE" id="PS51032"/>
    </source>
</evidence>
<dbReference type="PRINTS" id="PR00367">
    <property type="entry name" value="ETHRSPELEMNT"/>
</dbReference>
<dbReference type="PANTHER" id="PTHR31729:SF2">
    <property type="entry name" value="ETHYLENE-RESPONSIVE TRANSCRIPTION FACTOR RAP2-1-RELATED"/>
    <property type="match status" value="1"/>
</dbReference>
<dbReference type="EMBL" id="JAHRHJ020000009">
    <property type="protein sequence ID" value="KAH9300583.1"/>
    <property type="molecule type" value="Genomic_DNA"/>
</dbReference>
<dbReference type="FunFam" id="3.30.730.10:FF:000001">
    <property type="entry name" value="Ethylene-responsive transcription factor 2"/>
    <property type="match status" value="1"/>
</dbReference>
<dbReference type="GO" id="GO:0009873">
    <property type="term" value="P:ethylene-activated signaling pathway"/>
    <property type="evidence" value="ECO:0007669"/>
    <property type="project" value="UniProtKB-KW"/>
</dbReference>
<name>A0AA38CKJ6_TAXCH</name>
<comment type="subcellular location">
    <subcellularLocation>
        <location evidence="1">Nucleus</location>
    </subcellularLocation>
</comment>
<organism evidence="11 12">
    <name type="scientific">Taxus chinensis</name>
    <name type="common">Chinese yew</name>
    <name type="synonym">Taxus wallichiana var. chinensis</name>
    <dbReference type="NCBI Taxonomy" id="29808"/>
    <lineage>
        <taxon>Eukaryota</taxon>
        <taxon>Viridiplantae</taxon>
        <taxon>Streptophyta</taxon>
        <taxon>Embryophyta</taxon>
        <taxon>Tracheophyta</taxon>
        <taxon>Spermatophyta</taxon>
        <taxon>Pinopsida</taxon>
        <taxon>Pinidae</taxon>
        <taxon>Conifers II</taxon>
        <taxon>Cupressales</taxon>
        <taxon>Taxaceae</taxon>
        <taxon>Taxus</taxon>
    </lineage>
</organism>
<gene>
    <name evidence="11" type="ORF">KI387_012166</name>
</gene>
<keyword evidence="4" id="KW-0238">DNA-binding</keyword>
<feature type="region of interest" description="Disordered" evidence="9">
    <location>
        <begin position="1"/>
        <end position="25"/>
    </location>
</feature>
<reference evidence="11 12" key="1">
    <citation type="journal article" date="2021" name="Nat. Plants">
        <title>The Taxus genome provides insights into paclitaxel biosynthesis.</title>
        <authorList>
            <person name="Xiong X."/>
            <person name="Gou J."/>
            <person name="Liao Q."/>
            <person name="Li Y."/>
            <person name="Zhou Q."/>
            <person name="Bi G."/>
            <person name="Li C."/>
            <person name="Du R."/>
            <person name="Wang X."/>
            <person name="Sun T."/>
            <person name="Guo L."/>
            <person name="Liang H."/>
            <person name="Lu P."/>
            <person name="Wu Y."/>
            <person name="Zhang Z."/>
            <person name="Ro D.K."/>
            <person name="Shang Y."/>
            <person name="Huang S."/>
            <person name="Yan J."/>
        </authorList>
    </citation>
    <scope>NUCLEOTIDE SEQUENCE [LARGE SCALE GENOMIC DNA]</scope>
    <source>
        <strain evidence="11">Ta-2019</strain>
    </source>
</reference>
<dbReference type="PANTHER" id="PTHR31729">
    <property type="entry name" value="ETHYLENE-RESPONSIVE TRANSCRIPTION FACTOR RAP2-1-RELATED"/>
    <property type="match status" value="1"/>
</dbReference>
<dbReference type="Gene3D" id="3.30.730.10">
    <property type="entry name" value="AP2/ERF domain"/>
    <property type="match status" value="1"/>
</dbReference>
<keyword evidence="6" id="KW-0539">Nucleus</keyword>
<dbReference type="GO" id="GO:0003700">
    <property type="term" value="F:DNA-binding transcription factor activity"/>
    <property type="evidence" value="ECO:0007669"/>
    <property type="project" value="InterPro"/>
</dbReference>
<evidence type="ECO:0000256" key="3">
    <source>
        <dbReference type="ARBA" id="ARBA00023015"/>
    </source>
</evidence>
<dbReference type="AlphaFoldDB" id="A0AA38CKJ6"/>
<comment type="similarity">
    <text evidence="7">Belongs to the AP2/ERF transcription factor family. ERF subfamily.</text>
</comment>
<keyword evidence="3" id="KW-0805">Transcription regulation</keyword>
<dbReference type="InterPro" id="IPR016177">
    <property type="entry name" value="DNA-bd_dom_sf"/>
</dbReference>
<feature type="non-terminal residue" evidence="11">
    <location>
        <position position="142"/>
    </location>
</feature>
<dbReference type="SMART" id="SM00380">
    <property type="entry name" value="AP2"/>
    <property type="match status" value="1"/>
</dbReference>
<accession>A0AA38CKJ6</accession>
<feature type="domain" description="AP2/ERF" evidence="10">
    <location>
        <begin position="27"/>
        <end position="84"/>
    </location>
</feature>
<evidence type="ECO:0000256" key="8">
    <source>
        <dbReference type="ARBA" id="ARBA00037379"/>
    </source>
</evidence>
<dbReference type="InterPro" id="IPR001471">
    <property type="entry name" value="AP2/ERF_dom"/>
</dbReference>
<feature type="region of interest" description="Disordered" evidence="9">
    <location>
        <begin position="120"/>
        <end position="142"/>
    </location>
</feature>
<evidence type="ECO:0000256" key="2">
    <source>
        <dbReference type="ARBA" id="ARBA00022745"/>
    </source>
</evidence>
<dbReference type="OMA" id="EYAVCYE"/>
<evidence type="ECO:0000256" key="4">
    <source>
        <dbReference type="ARBA" id="ARBA00023125"/>
    </source>
</evidence>
<dbReference type="Proteomes" id="UP000824469">
    <property type="component" value="Unassembled WGS sequence"/>
</dbReference>
<sequence length="142" mass="16331">QFAMVKQQQQQAQKPSIHRKSRVKTSEYRGVRMRKWGKWVCEIREPNKRSRLWLGSYSTPEAAAKAYDTAAFYLRGDSAVLNFGRHGFDSRREMTRQDIQREAARLGAAMDSAMLRKCAVSGPCEPRGSGFESRRGQMEKQK</sequence>
<dbReference type="SUPFAM" id="SSF54171">
    <property type="entry name" value="DNA-binding domain"/>
    <property type="match status" value="1"/>
</dbReference>
<evidence type="ECO:0000256" key="1">
    <source>
        <dbReference type="ARBA" id="ARBA00004123"/>
    </source>
</evidence>
<feature type="non-terminal residue" evidence="11">
    <location>
        <position position="1"/>
    </location>
</feature>
<evidence type="ECO:0000313" key="11">
    <source>
        <dbReference type="EMBL" id="KAH9300583.1"/>
    </source>
</evidence>
<dbReference type="Pfam" id="PF00847">
    <property type="entry name" value="AP2"/>
    <property type="match status" value="1"/>
</dbReference>
<dbReference type="InterPro" id="IPR036955">
    <property type="entry name" value="AP2/ERF_dom_sf"/>
</dbReference>
<keyword evidence="12" id="KW-1185">Reference proteome</keyword>
<dbReference type="GO" id="GO:0003677">
    <property type="term" value="F:DNA binding"/>
    <property type="evidence" value="ECO:0007669"/>
    <property type="project" value="UniProtKB-KW"/>
</dbReference>
<evidence type="ECO:0000256" key="6">
    <source>
        <dbReference type="ARBA" id="ARBA00023242"/>
    </source>
</evidence>
<evidence type="ECO:0000256" key="5">
    <source>
        <dbReference type="ARBA" id="ARBA00023163"/>
    </source>
</evidence>
<comment type="function">
    <text evidence="8">Probably acts as a transcriptional activator. Binds to the GCC-box pathogenesis-related promoter element. May be involved in the regulation of gene expression by stress factors and by components of stress signal transduction pathways.</text>
</comment>
<evidence type="ECO:0000256" key="9">
    <source>
        <dbReference type="SAM" id="MobiDB-lite"/>
    </source>
</evidence>
<keyword evidence="5" id="KW-0804">Transcription</keyword>
<dbReference type="PROSITE" id="PS51032">
    <property type="entry name" value="AP2_ERF"/>
    <property type="match status" value="1"/>
</dbReference>
<dbReference type="CDD" id="cd00018">
    <property type="entry name" value="AP2"/>
    <property type="match status" value="1"/>
</dbReference>
<dbReference type="GO" id="GO:0005634">
    <property type="term" value="C:nucleus"/>
    <property type="evidence" value="ECO:0007669"/>
    <property type="project" value="UniProtKB-SubCell"/>
</dbReference>
<proteinExistence type="inferred from homology"/>